<dbReference type="RefSeq" id="WP_143141478.1">
    <property type="nucleotide sequence ID" value="NZ_FOMX01000065.1"/>
</dbReference>
<sequence>MTVLVVSPHLDDAVLSLPAWLAARARVERVVVATVFSEGDAGYPARRAEDVAALSRLGAEPLHLGLLDAPERRGLPRSFRALVLGEVDAVDAAVVARAIVAAVTRVAPEVVLLPLGVGEHLDHRVVQAAHASVAGRVGFYEDRPYALVRHAVRARLRRIGAVIDGEPVAPAPAEEYLASARAAAFVQAYLPADEREACLAPLAAMLSAPTPPELPLRREEHVFAALDLRAGPAVRAYASQLDALFGAADPAAALLGDAPHVESIWWRSASAGSPAAPTRASTG</sequence>
<evidence type="ECO:0000313" key="2">
    <source>
        <dbReference type="Proteomes" id="UP000199400"/>
    </source>
</evidence>
<organism evidence="1 2">
    <name type="scientific">Nannocystis exedens</name>
    <dbReference type="NCBI Taxonomy" id="54"/>
    <lineage>
        <taxon>Bacteria</taxon>
        <taxon>Pseudomonadati</taxon>
        <taxon>Myxococcota</taxon>
        <taxon>Polyangia</taxon>
        <taxon>Nannocystales</taxon>
        <taxon>Nannocystaceae</taxon>
        <taxon>Nannocystis</taxon>
    </lineage>
</organism>
<dbReference type="PANTHER" id="PTHR12993">
    <property type="entry name" value="N-ACETYLGLUCOSAMINYL-PHOSPHATIDYLINOSITOL DE-N-ACETYLASE-RELATED"/>
    <property type="match status" value="1"/>
</dbReference>
<gene>
    <name evidence="1" type="ORF">SAMN02745121_08674</name>
</gene>
<protein>
    <submittedName>
        <fullName evidence="1">N-acetylglucosaminyl deacetylase, LmbE family</fullName>
    </submittedName>
</protein>
<dbReference type="OrthoDB" id="116799at2"/>
<proteinExistence type="predicted"/>
<dbReference type="GO" id="GO:0016811">
    <property type="term" value="F:hydrolase activity, acting on carbon-nitrogen (but not peptide) bonds, in linear amides"/>
    <property type="evidence" value="ECO:0007669"/>
    <property type="project" value="TreeGrafter"/>
</dbReference>
<accession>A0A1I2IJB1</accession>
<dbReference type="Pfam" id="PF02585">
    <property type="entry name" value="PIG-L"/>
    <property type="match status" value="1"/>
</dbReference>
<dbReference type="Gene3D" id="3.40.50.10320">
    <property type="entry name" value="LmbE-like"/>
    <property type="match status" value="1"/>
</dbReference>
<dbReference type="Proteomes" id="UP000199400">
    <property type="component" value="Unassembled WGS sequence"/>
</dbReference>
<dbReference type="PANTHER" id="PTHR12993:SF29">
    <property type="entry name" value="BLR3841 PROTEIN"/>
    <property type="match status" value="1"/>
</dbReference>
<dbReference type="InterPro" id="IPR003737">
    <property type="entry name" value="GlcNAc_PI_deacetylase-related"/>
</dbReference>
<reference evidence="2" key="1">
    <citation type="submission" date="2016-10" db="EMBL/GenBank/DDBJ databases">
        <authorList>
            <person name="Varghese N."/>
            <person name="Submissions S."/>
        </authorList>
    </citation>
    <scope>NUCLEOTIDE SEQUENCE [LARGE SCALE GENOMIC DNA]</scope>
    <source>
        <strain evidence="2">ATCC 25963</strain>
    </source>
</reference>
<keyword evidence="2" id="KW-1185">Reference proteome</keyword>
<evidence type="ECO:0000313" key="1">
    <source>
        <dbReference type="EMBL" id="SFF40946.1"/>
    </source>
</evidence>
<dbReference type="EMBL" id="FOMX01000065">
    <property type="protein sequence ID" value="SFF40946.1"/>
    <property type="molecule type" value="Genomic_DNA"/>
</dbReference>
<dbReference type="SUPFAM" id="SSF102588">
    <property type="entry name" value="LmbE-like"/>
    <property type="match status" value="1"/>
</dbReference>
<dbReference type="AlphaFoldDB" id="A0A1I2IJB1"/>
<dbReference type="STRING" id="54.SAMN02745121_08674"/>
<name>A0A1I2IJB1_9BACT</name>
<dbReference type="InterPro" id="IPR024078">
    <property type="entry name" value="LmbE-like_dom_sf"/>
</dbReference>